<dbReference type="Gene3D" id="3.30.70.270">
    <property type="match status" value="2"/>
</dbReference>
<dbReference type="GO" id="GO:0039618">
    <property type="term" value="C:T=pseudo3 icosahedral viral capsid"/>
    <property type="evidence" value="ECO:0007669"/>
    <property type="project" value="UniProtKB-KW"/>
</dbReference>
<evidence type="ECO:0000256" key="46">
    <source>
        <dbReference type="SAM" id="MobiDB-lite"/>
    </source>
</evidence>
<evidence type="ECO:0000256" key="35">
    <source>
        <dbReference type="ARBA" id="ARBA00023065"/>
    </source>
</evidence>
<dbReference type="SUPFAM" id="SSF56672">
    <property type="entry name" value="DNA/RNA polymerases"/>
    <property type="match status" value="1"/>
</dbReference>
<dbReference type="GO" id="GO:0005524">
    <property type="term" value="F:ATP binding"/>
    <property type="evidence" value="ECO:0007669"/>
    <property type="project" value="UniProtKB-KW"/>
</dbReference>
<dbReference type="EMBL" id="KY432928">
    <property type="protein sequence ID" value="ATY47696.1"/>
    <property type="molecule type" value="Genomic_RNA"/>
</dbReference>
<feature type="domain" description="Peptidase C3" evidence="49">
    <location>
        <begin position="1659"/>
        <end position="1852"/>
    </location>
</feature>
<feature type="region of interest" description="Disordered" evidence="46">
    <location>
        <begin position="78"/>
        <end position="112"/>
    </location>
</feature>
<evidence type="ECO:0000256" key="22">
    <source>
        <dbReference type="ARBA" id="ARBA00022723"/>
    </source>
</evidence>
<evidence type="ECO:0000256" key="28">
    <source>
        <dbReference type="ARBA" id="ARBA00022807"/>
    </source>
</evidence>
<evidence type="ECO:0000256" key="1">
    <source>
        <dbReference type="ARBA" id="ARBA00002520"/>
    </source>
</evidence>
<evidence type="ECO:0000256" key="34">
    <source>
        <dbReference type="ARBA" id="ARBA00023039"/>
    </source>
</evidence>
<evidence type="ECO:0000256" key="8">
    <source>
        <dbReference type="ARBA" id="ARBA00008303"/>
    </source>
</evidence>
<keyword evidence="51" id="KW-1185">Reference proteome</keyword>
<dbReference type="InterPro" id="IPR001676">
    <property type="entry name" value="Picornavirus_capsid"/>
</dbReference>
<keyword evidence="45" id="KW-0175">Coiled coil</keyword>
<keyword evidence="28" id="KW-0788">Thiol protease</keyword>
<keyword evidence="15" id="KW-0167">Capsid protein</keyword>
<evidence type="ECO:0000256" key="14">
    <source>
        <dbReference type="ARBA" id="ARBA00022553"/>
    </source>
</evidence>
<dbReference type="Gene3D" id="2.60.120.20">
    <property type="match status" value="3"/>
</dbReference>
<dbReference type="GO" id="GO:0003724">
    <property type="term" value="F:RNA helicase activity"/>
    <property type="evidence" value="ECO:0007669"/>
    <property type="project" value="InterPro"/>
</dbReference>
<keyword evidence="34" id="KW-1182">Viral ion channel</keyword>
<evidence type="ECO:0000259" key="47">
    <source>
        <dbReference type="PROSITE" id="PS50507"/>
    </source>
</evidence>
<evidence type="ECO:0000256" key="3">
    <source>
        <dbReference type="ARBA" id="ARBA00003704"/>
    </source>
</evidence>
<dbReference type="Pfam" id="PF00910">
    <property type="entry name" value="RNA_helicase"/>
    <property type="match status" value="1"/>
</dbReference>
<feature type="coiled-coil region" evidence="45">
    <location>
        <begin position="1544"/>
        <end position="1571"/>
    </location>
</feature>
<keyword evidence="35" id="KW-0406">Ion transport</keyword>
<evidence type="ECO:0000256" key="11">
    <source>
        <dbReference type="ARBA" id="ARBA00022484"/>
    </source>
</evidence>
<evidence type="ECO:0000313" key="50">
    <source>
        <dbReference type="EMBL" id="ATY47696.1"/>
    </source>
</evidence>
<evidence type="ECO:0000256" key="7">
    <source>
        <dbReference type="ARBA" id="ARBA00004328"/>
    </source>
</evidence>
<evidence type="ECO:0000256" key="29">
    <source>
        <dbReference type="ARBA" id="ARBA00022833"/>
    </source>
</evidence>
<evidence type="ECO:0000256" key="38">
    <source>
        <dbReference type="ARBA" id="ARBA00023288"/>
    </source>
</evidence>
<evidence type="ECO:0000256" key="17">
    <source>
        <dbReference type="ARBA" id="ARBA00022670"/>
    </source>
</evidence>
<keyword evidence="33" id="KW-0693">Viral RNA replication</keyword>
<evidence type="ECO:0000256" key="44">
    <source>
        <dbReference type="ARBA" id="ARBA00059502"/>
    </source>
</evidence>
<dbReference type="InterPro" id="IPR000605">
    <property type="entry name" value="Helicase_SF3_ssDNA/RNA_vir"/>
</dbReference>
<keyword evidence="16" id="KW-0945">Host-virus interaction</keyword>
<keyword evidence="38" id="KW-0449">Lipoprotein</keyword>
<keyword evidence="27" id="KW-0347">Helicase</keyword>
<keyword evidence="22" id="KW-0479">Metal-binding</keyword>
<keyword evidence="17" id="KW-0645">Protease</keyword>
<dbReference type="GO" id="GO:0033644">
    <property type="term" value="C:host cell membrane"/>
    <property type="evidence" value="ECO:0007669"/>
    <property type="project" value="UniProtKB-SubCell"/>
</dbReference>
<evidence type="ECO:0000256" key="27">
    <source>
        <dbReference type="ARBA" id="ARBA00022806"/>
    </source>
</evidence>
<evidence type="ECO:0000256" key="26">
    <source>
        <dbReference type="ARBA" id="ARBA00022804"/>
    </source>
</evidence>
<evidence type="ECO:0000256" key="37">
    <source>
        <dbReference type="ARBA" id="ARBA00023200"/>
    </source>
</evidence>
<keyword evidence="40" id="KW-0407">Ion channel</keyword>
<proteinExistence type="inferred from homology"/>
<evidence type="ECO:0000256" key="42">
    <source>
        <dbReference type="ARBA" id="ARBA00045446"/>
    </source>
</evidence>
<evidence type="ECO:0000256" key="12">
    <source>
        <dbReference type="ARBA" id="ARBA00022488"/>
    </source>
</evidence>
<keyword evidence="10" id="KW-0813">Transport</keyword>
<evidence type="ECO:0000256" key="4">
    <source>
        <dbReference type="ARBA" id="ARBA00004017"/>
    </source>
</evidence>
<dbReference type="GO" id="GO:0019062">
    <property type="term" value="P:virion attachment to host cell"/>
    <property type="evidence" value="ECO:0007669"/>
    <property type="project" value="UniProtKB-KW"/>
</dbReference>
<feature type="domain" description="RdRp catalytic" evidence="47">
    <location>
        <begin position="2092"/>
        <end position="2210"/>
    </location>
</feature>
<evidence type="ECO:0000256" key="16">
    <source>
        <dbReference type="ARBA" id="ARBA00022581"/>
    </source>
</evidence>
<evidence type="ECO:0000256" key="20">
    <source>
        <dbReference type="ARBA" id="ARBA00022706"/>
    </source>
</evidence>
<dbReference type="PROSITE" id="PS51218">
    <property type="entry name" value="SF3_HELICASE_2"/>
    <property type="match status" value="1"/>
</dbReference>
<dbReference type="GO" id="GO:0046718">
    <property type="term" value="P:symbiont entry into host cell"/>
    <property type="evidence" value="ECO:0007669"/>
    <property type="project" value="UniProtKB-KW"/>
</dbReference>
<keyword evidence="39" id="KW-1160">Virus entry into host cell</keyword>
<accession>A0A2H4RDU1</accession>
<feature type="domain" description="SF3 helicase" evidence="48">
    <location>
        <begin position="1301"/>
        <end position="1464"/>
    </location>
</feature>
<dbReference type="Proteomes" id="UP000594040">
    <property type="component" value="Segment"/>
</dbReference>
<evidence type="ECO:0000256" key="31">
    <source>
        <dbReference type="ARBA" id="ARBA00022844"/>
    </source>
</evidence>
<dbReference type="GO" id="GO:0003968">
    <property type="term" value="F:RNA-directed RNA polymerase activity"/>
    <property type="evidence" value="ECO:0007669"/>
    <property type="project" value="UniProtKB-KW"/>
</dbReference>
<dbReference type="InterPro" id="IPR037080">
    <property type="entry name" value="Capsid_VP4_sf_Picornavirus"/>
</dbReference>
<evidence type="ECO:0000256" key="19">
    <source>
        <dbReference type="ARBA" id="ARBA00022695"/>
    </source>
</evidence>
<comment type="function">
    <text evidence="42">Replicates the genomic and antigenomic RNAs by recognizing replications specific signals. Performs VPg uridylylation.</text>
</comment>
<comment type="function">
    <text evidence="41">Lies on the inner surface of the capsid shell. After binding to the host receptor, the capsid undergoes conformational changes. Capsid protein VP4 is released, capsid protein VP1 N-terminus is externalized, and together, they shape a pore in the host membrane through which the viral genome is translocated into the host cell cytoplasm. After genome has been released, the channel shrinks.</text>
</comment>
<keyword evidence="11" id="KW-0696">RNA-directed RNA polymerase</keyword>
<evidence type="ECO:0000256" key="15">
    <source>
        <dbReference type="ARBA" id="ARBA00022561"/>
    </source>
</evidence>
<keyword evidence="37" id="KW-1035">Host cytoplasm</keyword>
<dbReference type="FunFam" id="2.60.120.20:FF:000009">
    <property type="entry name" value="Genome polyprotein"/>
    <property type="match status" value="1"/>
</dbReference>
<dbReference type="SUPFAM" id="SSF88633">
    <property type="entry name" value="Positive stranded ssRNA viruses"/>
    <property type="match status" value="2"/>
</dbReference>
<dbReference type="PROSITE" id="PS50507">
    <property type="entry name" value="RDRP_SSRNA_POS"/>
    <property type="match status" value="1"/>
</dbReference>
<dbReference type="Gene3D" id="4.10.90.10">
    <property type="entry name" value="Capsid protein VP4 superfamily, Picornavirus"/>
    <property type="match status" value="1"/>
</dbReference>
<comment type="function">
    <text evidence="1">Forms a primer, VPg-pU, which is utilized by the polymerase for the initiation of RNA chains.</text>
</comment>
<dbReference type="InterPro" id="IPR059138">
    <property type="entry name" value="Pico_VP1"/>
</dbReference>
<protein>
    <recommendedName>
        <fullName evidence="9">Genome polyprotein</fullName>
    </recommendedName>
</protein>
<comment type="function">
    <text evidence="2">VP0 precursor is a component of immature procapsids.</text>
</comment>
<keyword evidence="29" id="KW-0862">Zinc</keyword>
<evidence type="ECO:0000256" key="5">
    <source>
        <dbReference type="ARBA" id="ARBA00004295"/>
    </source>
</evidence>
<dbReference type="InterPro" id="IPR044067">
    <property type="entry name" value="PCV_3C_PRO"/>
</dbReference>
<feature type="compositionally biased region" description="Low complexity" evidence="46">
    <location>
        <begin position="97"/>
        <end position="111"/>
    </location>
</feature>
<dbReference type="Gene3D" id="2.40.10.10">
    <property type="entry name" value="Trypsin-like serine proteases"/>
    <property type="match status" value="1"/>
</dbReference>
<evidence type="ECO:0000256" key="2">
    <source>
        <dbReference type="ARBA" id="ARBA00002982"/>
    </source>
</evidence>
<keyword evidence="23" id="KW-0547">Nucleotide-binding</keyword>
<dbReference type="CDD" id="cd00205">
    <property type="entry name" value="rhv_like"/>
    <property type="match status" value="3"/>
</dbReference>
<dbReference type="Pfam" id="PF00073">
    <property type="entry name" value="Rhv"/>
    <property type="match status" value="2"/>
</dbReference>
<comment type="function">
    <text evidence="4">Affects membrane integrity and causes an increase in membrane permeability.</text>
</comment>
<evidence type="ECO:0000256" key="23">
    <source>
        <dbReference type="ARBA" id="ARBA00022741"/>
    </source>
</evidence>
<comment type="function">
    <text evidence="44">Forms an icosahedral capsid of pseudo T=3 symmetry with capsid proteins VP2 and VP3. Together they form an icosahedral capsid composed of 60 copies of each VP1, VP2, and VP3, with a diameter of approximately 300 Angstroms. VP4 lies on the inner surface of the protein shell formed by VP1, VP2 and VP3. All the three latter proteins contain a beta-sheet structure called beta-barrel jelly roll. VP1 is situated at the 12 fivefold axes, whereas VP2 and VP3 are located at the quasi-sixfold axes.</text>
</comment>
<evidence type="ECO:0000256" key="39">
    <source>
        <dbReference type="ARBA" id="ARBA00023296"/>
    </source>
</evidence>
<dbReference type="RefSeq" id="YP_010796745.1">
    <property type="nucleotide sequence ID" value="NC_076099.1"/>
</dbReference>
<dbReference type="InterPro" id="IPR009003">
    <property type="entry name" value="Peptidase_S1_PA"/>
</dbReference>
<evidence type="ECO:0000256" key="33">
    <source>
        <dbReference type="ARBA" id="ARBA00022953"/>
    </source>
</evidence>
<evidence type="ECO:0000313" key="51">
    <source>
        <dbReference type="Proteomes" id="UP000594040"/>
    </source>
</evidence>
<dbReference type="Gene3D" id="1.20.960.20">
    <property type="match status" value="1"/>
</dbReference>
<keyword evidence="36" id="KW-0472">Membrane</keyword>
<evidence type="ECO:0000256" key="41">
    <source>
        <dbReference type="ARBA" id="ARBA00033716"/>
    </source>
</evidence>
<dbReference type="PROSITE" id="PS51874">
    <property type="entry name" value="PCV_3C_PRO"/>
    <property type="match status" value="1"/>
</dbReference>
<evidence type="ECO:0000256" key="6">
    <source>
        <dbReference type="ARBA" id="ARBA00004307"/>
    </source>
</evidence>
<evidence type="ECO:0000256" key="40">
    <source>
        <dbReference type="ARBA" id="ARBA00023303"/>
    </source>
</evidence>
<evidence type="ECO:0000259" key="48">
    <source>
        <dbReference type="PROSITE" id="PS51218"/>
    </source>
</evidence>
<dbReference type="GO" id="GO:0006508">
    <property type="term" value="P:proteolysis"/>
    <property type="evidence" value="ECO:0007669"/>
    <property type="project" value="UniProtKB-KW"/>
</dbReference>
<keyword evidence="21" id="KW-0519">Myristate</keyword>
<dbReference type="FunFam" id="4.10.90.10:FF:000002">
    <property type="entry name" value="Genome polyprotein"/>
    <property type="match status" value="1"/>
</dbReference>
<dbReference type="GO" id="GO:0006351">
    <property type="term" value="P:DNA-templated transcription"/>
    <property type="evidence" value="ECO:0007669"/>
    <property type="project" value="InterPro"/>
</dbReference>
<comment type="subcellular location">
    <subcellularLocation>
        <location evidence="5">Host cytoplasmic vesicle membrane</location>
        <topology evidence="5">Peripheral membrane protein</topology>
        <orientation evidence="5">Cytoplasmic side</orientation>
    </subcellularLocation>
    <subcellularLocation>
        <location evidence="6">Host nucleus</location>
        <location evidence="6">Host nucleolus</location>
    </subcellularLocation>
    <subcellularLocation>
        <location evidence="7">Virion</location>
    </subcellularLocation>
</comment>
<evidence type="ECO:0000256" key="24">
    <source>
        <dbReference type="ARBA" id="ARBA00022771"/>
    </source>
</evidence>
<evidence type="ECO:0000259" key="49">
    <source>
        <dbReference type="PROSITE" id="PS51874"/>
    </source>
</evidence>
<dbReference type="InterPro" id="IPR000199">
    <property type="entry name" value="Peptidase_C3A/C3B_picornavir"/>
</dbReference>
<keyword evidence="31" id="KW-0946">Virion</keyword>
<evidence type="ECO:0000256" key="30">
    <source>
        <dbReference type="ARBA" id="ARBA00022840"/>
    </source>
</evidence>
<organism evidence="50 51">
    <name type="scientific">cardiovirus E1</name>
    <dbReference type="NCBI Taxonomy" id="2870386"/>
    <lineage>
        <taxon>Viruses</taxon>
        <taxon>Riboviria</taxon>
        <taxon>Orthornavirae</taxon>
        <taxon>Pisuviricota</taxon>
        <taxon>Pisoniviricetes</taxon>
        <taxon>Picornavirales</taxon>
        <taxon>Picornaviridae</taxon>
        <taxon>Caphthovirinae</taxon>
        <taxon>Cardiovirus</taxon>
        <taxon>Cardiovirus rudhira</taxon>
        <taxon>Cardiovirus E</taxon>
    </lineage>
</organism>
<evidence type="ECO:0000256" key="36">
    <source>
        <dbReference type="ARBA" id="ARBA00023136"/>
    </source>
</evidence>
<keyword evidence="14" id="KW-0597">Phosphoprotein</keyword>
<dbReference type="GO" id="GO:0004197">
    <property type="term" value="F:cysteine-type endopeptidase activity"/>
    <property type="evidence" value="ECO:0007669"/>
    <property type="project" value="InterPro"/>
</dbReference>
<dbReference type="GO" id="GO:0039694">
    <property type="term" value="P:viral RNA genome replication"/>
    <property type="evidence" value="ECO:0007669"/>
    <property type="project" value="InterPro"/>
</dbReference>
<keyword evidence="19" id="KW-0548">Nucleotidyltransferase</keyword>
<keyword evidence="12" id="KW-1036">Host cytoplasmic vesicle</keyword>
<keyword evidence="30" id="KW-0067">ATP-binding</keyword>
<evidence type="ECO:0000256" key="18">
    <source>
        <dbReference type="ARBA" id="ARBA00022679"/>
    </source>
</evidence>
<dbReference type="GO" id="GO:0030430">
    <property type="term" value="C:host cell cytoplasm"/>
    <property type="evidence" value="ECO:0007669"/>
    <property type="project" value="UniProtKB-SubCell"/>
</dbReference>
<keyword evidence="26" id="KW-1161">Viral attachment to host cell</keyword>
<comment type="catalytic activity">
    <reaction evidence="43">
        <text>ATP + H2O = ADP + phosphate + H(+)</text>
        <dbReference type="Rhea" id="RHEA:13065"/>
        <dbReference type="ChEBI" id="CHEBI:15377"/>
        <dbReference type="ChEBI" id="CHEBI:15378"/>
        <dbReference type="ChEBI" id="CHEBI:30616"/>
        <dbReference type="ChEBI" id="CHEBI:43474"/>
        <dbReference type="ChEBI" id="CHEBI:456216"/>
        <dbReference type="EC" id="3.6.4.13"/>
    </reaction>
</comment>
<dbReference type="InterPro" id="IPR007094">
    <property type="entry name" value="RNA-dir_pol_PSvirus"/>
</dbReference>
<dbReference type="InterPro" id="IPR043502">
    <property type="entry name" value="DNA/RNA_pol_sf"/>
</dbReference>
<keyword evidence="24" id="KW-0863">Zinc-finger</keyword>
<dbReference type="InterPro" id="IPR043128">
    <property type="entry name" value="Rev_trsase/Diguanyl_cyclase"/>
</dbReference>
<evidence type="ECO:0000256" key="32">
    <source>
        <dbReference type="ARBA" id="ARBA00022870"/>
    </source>
</evidence>
<dbReference type="SUPFAM" id="SSF50494">
    <property type="entry name" value="Trypsin-like serine proteases"/>
    <property type="match status" value="1"/>
</dbReference>
<reference evidence="50 51" key="1">
    <citation type="journal article" date="2018" name="Microbiome">
        <title>Comparative analysis of rodent and small mammal viromes to better understand the wildlife origin of emerging infectious diseases.</title>
        <authorList>
            <person name="Wu Z."/>
            <person name="Lu L."/>
            <person name="Du J."/>
            <person name="Yang L."/>
            <person name="Ren X."/>
            <person name="Liu B."/>
            <person name="Jiang J."/>
            <person name="Yang J."/>
            <person name="Dong J."/>
            <person name="Sun L."/>
            <person name="Zhu Y."/>
            <person name="Li Y."/>
            <person name="Zheng D."/>
            <person name="Zhang C."/>
            <person name="Su H."/>
            <person name="Zheng Y."/>
            <person name="Zhou H."/>
            <person name="Zhu G."/>
            <person name="Li H."/>
            <person name="Chmura A."/>
            <person name="Yang F."/>
            <person name="Daszak P."/>
            <person name="Wang J."/>
            <person name="Liu Q."/>
            <person name="Jin Q."/>
        </authorList>
    </citation>
    <scope>NUCLEOTIDE SEQUENCE [LARGE SCALE GENOMIC DNA]</scope>
    <source>
        <strain evidence="50">RtMrut-PicoV/JL2014-1</strain>
    </source>
</reference>
<feature type="compositionally biased region" description="Polar residues" evidence="46">
    <location>
        <begin position="78"/>
        <end position="88"/>
    </location>
</feature>
<dbReference type="InterPro" id="IPR033703">
    <property type="entry name" value="Rhv-like"/>
</dbReference>
<evidence type="ECO:0000256" key="25">
    <source>
        <dbReference type="ARBA" id="ARBA00022801"/>
    </source>
</evidence>
<evidence type="ECO:0000256" key="10">
    <source>
        <dbReference type="ARBA" id="ARBA00022448"/>
    </source>
</evidence>
<keyword evidence="25" id="KW-0378">Hydrolase</keyword>
<comment type="similarity">
    <text evidence="8">Belongs to the picornaviruses polyprotein family.</text>
</comment>
<evidence type="ECO:0000256" key="9">
    <source>
        <dbReference type="ARBA" id="ARBA00020107"/>
    </source>
</evidence>
<evidence type="ECO:0000256" key="43">
    <source>
        <dbReference type="ARBA" id="ARBA00047984"/>
    </source>
</evidence>
<dbReference type="GeneID" id="80534420"/>
<dbReference type="GO" id="GO:0005198">
    <property type="term" value="F:structural molecule activity"/>
    <property type="evidence" value="ECO:0007669"/>
    <property type="project" value="InterPro"/>
</dbReference>
<dbReference type="Pfam" id="PF00680">
    <property type="entry name" value="RdRP_1"/>
    <property type="match status" value="1"/>
</dbReference>
<comment type="function">
    <text evidence="3">Serves as membrane anchor via its hydrophobic domain.</text>
</comment>
<keyword evidence="18" id="KW-0808">Transferase</keyword>
<dbReference type="GO" id="GO:0003723">
    <property type="term" value="F:RNA binding"/>
    <property type="evidence" value="ECO:0007669"/>
    <property type="project" value="InterPro"/>
</dbReference>
<evidence type="ECO:0000256" key="45">
    <source>
        <dbReference type="SAM" id="Coils"/>
    </source>
</evidence>
<dbReference type="InterPro" id="IPR043504">
    <property type="entry name" value="Peptidase_S1_PA_chymotrypsin"/>
</dbReference>
<dbReference type="InterPro" id="IPR014759">
    <property type="entry name" value="Helicase_SF3_ssRNA_vir"/>
</dbReference>
<keyword evidence="20" id="KW-1143">T=pseudo3 icosahedral capsid protein</keyword>
<evidence type="ECO:0000256" key="21">
    <source>
        <dbReference type="ARBA" id="ARBA00022707"/>
    </source>
</evidence>
<dbReference type="InterPro" id="IPR029053">
    <property type="entry name" value="Viral_coat"/>
</dbReference>
<dbReference type="InterPro" id="IPR001205">
    <property type="entry name" value="RNA-dir_pol_C"/>
</dbReference>
<dbReference type="Pfam" id="PF00548">
    <property type="entry name" value="Peptidase_C3"/>
    <property type="match status" value="1"/>
</dbReference>
<name>A0A2H4RDU1_9PICO</name>
<sequence>MECKHGINTCDCPICTAIDRTPSGSFYLLRQGEWYPSDLLVFDLDDDVFWPETDQHGLESMDWTNLSCTCGQHRDVSMSSVTTNNSGTPALMEPQGNSNSSDKSNSQSSGNEGIIVNNFYSNQYQNSIDLSANGGNAGTGKSPDGQLSNILGNAVNAFSSALPMLADQNTEEMENLADRVMQDKAGNTATNTQSTVGCLYGYGAKHAGDHPTSCADQSTDNVLAAERYYTFKIADWDSAAPNFSFIRIPLPHVLSGEDGGVFGATLRRHYLVKTGWRAQVQCNASQFHRGCLLVFFAPEFPTANNFQMDTTWQDPNSMLNGTPVGGSAFDNLFVMNHLNPWQWTTYPHQFLNLRTNTSVDLEVPYVNICPTSSWTQHASWTLVVAIVAPLQYSSGAATNVGITVSLQPVKPVFNGLRHEAVQAQGPIPVTIREHQGMWVSTLPDTTVPIYGKTPAAPHNYMVGQFKDLLELAKIPTFMGNALSSTGSNNRLPYFNVNTTFKDEPLATFQVTLACACLTNTMLAAVGRNYAQYRGSVVYNFMFAGTAMHKGKFLIAYTPPGAGKPTTRQQAMQATYVVWDLGLNSTYKFVVPFISPTHYRLTTYSDPSIVNVDGWVTVWQLTPLTYPPGSPTSAAIITMASAGDDFTFKLPITPKFFLPQGIDNAETGAMENTDATADFVAEPLPLPQNQTKIKFFYDRFSSLGAFQATQQIDYPYAIGAGQAGPNNCLLTPLPAWNDNYDNSPVATIKQHRVIGVAKSSATGVKYATRQDLNFLAFSPFTYFKCDLDVAIVPSTNLTSNNVCVQWVPTGAPEPVQTVLDNTGVSSLRSTRNPTITAGGSSAGSVISFTVPYNSPLSVLPASWYNGYPVFDNSSRFWDTSQMLILVICIYKLLPNVRWNVFVRYKNMKVFCPRPSAYCDWPPRNESRMVNVSPFPVLSVQMPDPRFRIDVFIFFDATHIEFKMKIHGMTINQWKNTNPGLTESGRFLVALGELPRYHWTHKQNSMMHVTFETDGFLIESKVYKGRKRYWKEPIRAETHFHPINSPRDLSDFILGIYSKYYADRLLHDVETNPGPVMSVFQPQGGVLTKTRAYADNVKGALGDFLVKSIGENSEISEVIQMLNQLTEVWNNAKTTLESPEFWTKALLKTVKFIAATVLWVHNPDLTTTLCLAVMSGVDIVTENTIFSWLKKYLSKAFRTPAPPAPQTPQDPLRDTNGAFLLARNLEWASKLIKSIVDWVTQWFTQEKQSPQAKLDEMLKDFPEHADKIMRLRSGEESYVNCKLSFEYFEKLYPLAVQCNKIQLASLCEKFKYKHNHNVARVEPVCIVLRGKAGQGKSLASQLIAQSISKLILGRQSVYSMPPDTQYLDGYENQFSVIMDDLGQNPNGEDFRVFCQMVSSTNFLPDMAHLDRKGTPFTSQCIVATTNLPTFTPPTITCGQAIQRRITFDYTVTAGDVCTDDDGRLDMEMAMMESSDDPPKLSCFTKDCHILHQSGLKFKCKHTNKTFNLTEVIEKAIDKIKHKAECINEFNTLVAQSPGAPDIEHVLTSLRQRIAATRDELEELQDAFAMAQERSTILSDWLKISAIIFAALASLSTVIKIVSKVKSTFWPAPAEVILAENEQAAYSGKPRTVKTALNVLEVQGQGHVVKHNDMVLTTQSGNPVFDYEIYVAKHVVSPITLYYQDGSSITQTCLLLKDRLLVLNRHTAETDWVSLTVRQVNHSREQVKCLSVNKRGRNVDLTFIKLLSGPFFKNNVEKFANCENPLPSVGQALTGIMNTGIPYIFDAKTIHAGDKVGTTTGQEFNCVIQYRANTKKGWCGSAIIATQDGKKIIYGLHSAGGAGVAAATLVTQELIAKVETFFSMEPQGALVDLPPGPVVHVPRRTKLRRTVAHAEFEPPYEPAVLSRYDPRTQCCVDEVAFSKHTQNIENLPPVFHMVAKEYANRVFTLLGRDNALITTKEALFGLPGMDPMEMDTSPGLPYTQMNLKRKDLVDQNGNMSLLLLSNYNKLRNGDYSDVLYQSFLKDEIRHVDKINLAKTRVVDVPPYHHCIFGRQLLGKFAARFQSNPGLQLGSAIGLRPDVHWTSFAAELSRYKYVYDVDYSNFDASHGTGTFQMLIENFFTVENGFDQQVAQYLWSLAVSTHAYEDRRMLVEGGLPSGCAATSLLNTIINNIVIRAALYLTYANFEFDDVKILAYGDDLLVASNYEIDFNLVKDRISKFGYKITPASKTDVFPSVSFLSDVTFLKRSFVFEDGFLVRPVMNEENLKAMVSYCRPGTLKEKLTSIAMLAVHSGRRVYDLIFEPFRKIGMIIPDYDTMNYRWQMLFR</sequence>
<keyword evidence="32" id="KW-1043">Host membrane</keyword>
<keyword evidence="13" id="KW-0191">Covalent protein-RNA linkage</keyword>
<evidence type="ECO:0000256" key="13">
    <source>
        <dbReference type="ARBA" id="ARBA00022520"/>
    </source>
</evidence>
<dbReference type="Pfam" id="PF22663">
    <property type="entry name" value="Rhv_5"/>
    <property type="match status" value="1"/>
</dbReference>